<evidence type="ECO:0000313" key="2">
    <source>
        <dbReference type="Proteomes" id="UP000029887"/>
    </source>
</evidence>
<sequence>MIDLFDGGFNGAGRSEMYRAQVVPDLFPDEKPMLIENWSQDDLEMYVGGCFTPGYGERKQ</sequence>
<dbReference type="KEGG" id="vg:26795322"/>
<dbReference type="OrthoDB" id="24282at10239"/>
<dbReference type="InterPro" id="IPR035344">
    <property type="entry name" value="Gp52"/>
</dbReference>
<evidence type="ECO:0000313" key="1">
    <source>
        <dbReference type="EMBL" id="AIS73627.1"/>
    </source>
</evidence>
<reference evidence="1 2" key="1">
    <citation type="submission" date="2014-08" db="EMBL/GenBank/DDBJ databases">
        <authorList>
            <person name="Baker A.R."/>
            <person name="Burr A.R."/>
            <person name="Dasin A.T."/>
            <person name="Garcia J.E."/>
            <person name="Guerrero B.J."/>
            <person name="Jones M.I."/>
            <person name="Kim J.T."/>
            <person name="Rockwood T.C."/>
            <person name="Shen A.C.Y."/>
            <person name="Stoddart K.E."/>
            <person name="Truong Q.M."/>
            <person name="Villegas R.L."/>
            <person name="Walker J.M."/>
            <person name="Bhuiyan S."/>
            <person name="Benjamin R.C."/>
            <person name="Hughes L.E."/>
            <person name="Hale R.H."/>
            <person name="Visi D.H."/>
            <person name="Allen M.S."/>
            <person name="Anders K.R."/>
            <person name="Braun M.A."/>
            <person name="Delesalle V.A."/>
            <person name="Ware V.C."/>
            <person name="Bradley K.W."/>
            <person name="Barker L.P."/>
            <person name="Asai D.J."/>
            <person name="Bowman C.A."/>
            <person name="Russell D.A."/>
            <person name="Pope W.H."/>
            <person name="Jacobs-Sera D."/>
            <person name="Hendrix R.W."/>
            <person name="Hatfull G.F."/>
        </authorList>
    </citation>
    <scope>NUCLEOTIDE SEQUENCE [LARGE SCALE GENOMIC DNA]</scope>
</reference>
<dbReference type="RefSeq" id="YP_009224176.1">
    <property type="nucleotide sequence ID" value="NC_029077.1"/>
</dbReference>
<gene>
    <name evidence="1" type="ORF">PBI_VOHMINGHAZI_54</name>
</gene>
<protein>
    <submittedName>
        <fullName evidence="1">Uncharacterized protein</fullName>
    </submittedName>
</protein>
<dbReference type="EMBL" id="KM401838">
    <property type="protein sequence ID" value="AIS73627.1"/>
    <property type="molecule type" value="Genomic_DNA"/>
</dbReference>
<accession>A0A097BXF2</accession>
<dbReference type="GeneID" id="26795322"/>
<dbReference type="Proteomes" id="UP000029887">
    <property type="component" value="Segment"/>
</dbReference>
<dbReference type="Pfam" id="PF17468">
    <property type="entry name" value="GP52"/>
    <property type="match status" value="1"/>
</dbReference>
<proteinExistence type="predicted"/>
<name>A0A097BXF2_9CAUD</name>
<organism evidence="1 2">
    <name type="scientific">Mycobacterium phage VohminGhazi</name>
    <dbReference type="NCBI Taxonomy" id="1542912"/>
    <lineage>
        <taxon>Viruses</taxon>
        <taxon>Duplodnaviria</taxon>
        <taxon>Heunggongvirae</taxon>
        <taxon>Uroviricota</taxon>
        <taxon>Caudoviricetes</taxon>
        <taxon>Gladiatorvirus</taxon>
        <taxon>Gladiatorvirus ericB</taxon>
    </lineage>
</organism>